<feature type="compositionally biased region" description="Basic and acidic residues" evidence="4">
    <location>
        <begin position="215"/>
        <end position="230"/>
    </location>
</feature>
<dbReference type="Proteomes" id="UP001652626">
    <property type="component" value="Chromosome 6"/>
</dbReference>
<gene>
    <name evidence="7" type="primary">LOC113393327</name>
</gene>
<feature type="region of interest" description="Disordered" evidence="4">
    <location>
        <begin position="211"/>
        <end position="234"/>
    </location>
</feature>
<keyword evidence="6" id="KW-1185">Reference proteome</keyword>
<evidence type="ECO:0000313" key="6">
    <source>
        <dbReference type="Proteomes" id="UP001652626"/>
    </source>
</evidence>
<evidence type="ECO:0000256" key="4">
    <source>
        <dbReference type="SAM" id="MobiDB-lite"/>
    </source>
</evidence>
<dbReference type="RefSeq" id="XP_064071268.1">
    <property type="nucleotide sequence ID" value="XM_064215198.1"/>
</dbReference>
<organism evidence="6 7">
    <name type="scientific">Vanessa tameamea</name>
    <name type="common">Kamehameha butterfly</name>
    <dbReference type="NCBI Taxonomy" id="334116"/>
    <lineage>
        <taxon>Eukaryota</taxon>
        <taxon>Metazoa</taxon>
        <taxon>Ecdysozoa</taxon>
        <taxon>Arthropoda</taxon>
        <taxon>Hexapoda</taxon>
        <taxon>Insecta</taxon>
        <taxon>Pterygota</taxon>
        <taxon>Neoptera</taxon>
        <taxon>Endopterygota</taxon>
        <taxon>Lepidoptera</taxon>
        <taxon>Glossata</taxon>
        <taxon>Ditrysia</taxon>
        <taxon>Papilionoidea</taxon>
        <taxon>Nymphalidae</taxon>
        <taxon>Nymphalinae</taxon>
        <taxon>Vanessa</taxon>
    </lineage>
</organism>
<dbReference type="PROSITE" id="PS00233">
    <property type="entry name" value="CHIT_BIND_RR_1"/>
    <property type="match status" value="2"/>
</dbReference>
<dbReference type="PANTHER" id="PTHR12236:SF95">
    <property type="entry name" value="CUTICULAR PROTEIN 76BD, ISOFORM C-RELATED"/>
    <property type="match status" value="1"/>
</dbReference>
<evidence type="ECO:0000256" key="1">
    <source>
        <dbReference type="ARBA" id="ARBA00022460"/>
    </source>
</evidence>
<evidence type="ECO:0000256" key="5">
    <source>
        <dbReference type="SAM" id="SignalP"/>
    </source>
</evidence>
<dbReference type="PRINTS" id="PR00947">
    <property type="entry name" value="CUTICLE"/>
</dbReference>
<keyword evidence="1 3" id="KW-0193">Cuticle</keyword>
<evidence type="ECO:0000256" key="3">
    <source>
        <dbReference type="PROSITE-ProRule" id="PRU00497"/>
    </source>
</evidence>
<evidence type="ECO:0000313" key="7">
    <source>
        <dbReference type="RefSeq" id="XP_064071268.1"/>
    </source>
</evidence>
<sequence length="468" mass="48319">MFSKLVALCAVVAVSSAGLLPAPVHYSSASAVSSQSIVRHDEHATPVAKLALAAPVAYHAAPVTVAYHAAPAAVTYHAAPAPVAYHAAPASIAYHAAPVAKVIAPVHYSSASAVSSQSIVRHDEHATPVAKLAIAAPVAYHAAPATVAYHAAPAAVAYHAAPAAVTYHAAPAPVAYHAAPASIAYHAAPVAKVIAQPEEIAHPKYEYNYSVADGHTGDNKQQQESRDGDVVKGSYSFHEADGSIRTVEYSADDHSGFNAVVHNSAPTPHYSSAAAVSSQSIVRHDQPHAVAAKIVAAAPVAYHAAPVAYHTSPVAYQSSPVHYSSAAAVSSQSIQRHDQPHATIAHYAATPVAHYAAAPAAHYAAAPVAHYAAAPVAHYATAHEDEYAHPKYDFSYSVADGHTGDNKSQHESRDGDAVHGEYSLLEADGSVRTVQYTADAHNGFNAVVSNSAPAKHAALAPAHILAHH</sequence>
<name>A0ABM4AIZ3_VANTA</name>
<dbReference type="PROSITE" id="PS51155">
    <property type="entry name" value="CHIT_BIND_RR_2"/>
    <property type="match status" value="2"/>
</dbReference>
<protein>
    <submittedName>
        <fullName evidence="7">Histidine-rich protein PFHRP-II-like</fullName>
    </submittedName>
</protein>
<accession>A0ABM4AIZ3</accession>
<dbReference type="InterPro" id="IPR051217">
    <property type="entry name" value="Insect_Cuticle_Struc_Prot"/>
</dbReference>
<feature type="signal peptide" evidence="5">
    <location>
        <begin position="1"/>
        <end position="17"/>
    </location>
</feature>
<reference evidence="7" key="1">
    <citation type="submission" date="2025-08" db="UniProtKB">
        <authorList>
            <consortium name="RefSeq"/>
        </authorList>
    </citation>
    <scope>IDENTIFICATION</scope>
    <source>
        <tissue evidence="7">Whole body</tissue>
    </source>
</reference>
<dbReference type="Pfam" id="PF00379">
    <property type="entry name" value="Chitin_bind_4"/>
    <property type="match status" value="2"/>
</dbReference>
<feature type="chain" id="PRO_5046923974" evidence="5">
    <location>
        <begin position="18"/>
        <end position="468"/>
    </location>
</feature>
<dbReference type="InterPro" id="IPR000618">
    <property type="entry name" value="Insect_cuticle"/>
</dbReference>
<dbReference type="GeneID" id="113393327"/>
<dbReference type="InterPro" id="IPR031311">
    <property type="entry name" value="CHIT_BIND_RR_consensus"/>
</dbReference>
<proteinExistence type="predicted"/>
<dbReference type="PANTHER" id="PTHR12236">
    <property type="entry name" value="STRUCTURAL CONTITUENT OF CUTICLE"/>
    <property type="match status" value="1"/>
</dbReference>
<keyword evidence="2 5" id="KW-0732">Signal</keyword>
<evidence type="ECO:0000256" key="2">
    <source>
        <dbReference type="ARBA" id="ARBA00022729"/>
    </source>
</evidence>